<accession>A0AAW1IP10</accession>
<dbReference type="AlphaFoldDB" id="A0AAW1IP10"/>
<proteinExistence type="predicted"/>
<protein>
    <submittedName>
        <fullName evidence="1">Uncharacterized protein</fullName>
    </submittedName>
</protein>
<keyword evidence="2" id="KW-1185">Reference proteome</keyword>
<evidence type="ECO:0000313" key="2">
    <source>
        <dbReference type="Proteomes" id="UP001443914"/>
    </source>
</evidence>
<evidence type="ECO:0000313" key="1">
    <source>
        <dbReference type="EMBL" id="KAK9691322.1"/>
    </source>
</evidence>
<comment type="caution">
    <text evidence="1">The sequence shown here is derived from an EMBL/GenBank/DDBJ whole genome shotgun (WGS) entry which is preliminary data.</text>
</comment>
<reference evidence="1" key="1">
    <citation type="submission" date="2024-03" db="EMBL/GenBank/DDBJ databases">
        <title>WGS assembly of Saponaria officinalis var. Norfolk2.</title>
        <authorList>
            <person name="Jenkins J."/>
            <person name="Shu S."/>
            <person name="Grimwood J."/>
            <person name="Barry K."/>
            <person name="Goodstein D."/>
            <person name="Schmutz J."/>
            <person name="Leebens-Mack J."/>
            <person name="Osbourn A."/>
        </authorList>
    </citation>
    <scope>NUCLEOTIDE SEQUENCE [LARGE SCALE GENOMIC DNA]</scope>
    <source>
        <strain evidence="1">JIC</strain>
    </source>
</reference>
<dbReference type="Proteomes" id="UP001443914">
    <property type="component" value="Unassembled WGS sequence"/>
</dbReference>
<dbReference type="InterPro" id="IPR036815">
    <property type="entry name" value="14-3-3_dom_sf"/>
</dbReference>
<dbReference type="SUPFAM" id="SSF48445">
    <property type="entry name" value="14-3-3 protein"/>
    <property type="match status" value="1"/>
</dbReference>
<organism evidence="1 2">
    <name type="scientific">Saponaria officinalis</name>
    <name type="common">Common soapwort</name>
    <name type="synonym">Lychnis saponaria</name>
    <dbReference type="NCBI Taxonomy" id="3572"/>
    <lineage>
        <taxon>Eukaryota</taxon>
        <taxon>Viridiplantae</taxon>
        <taxon>Streptophyta</taxon>
        <taxon>Embryophyta</taxon>
        <taxon>Tracheophyta</taxon>
        <taxon>Spermatophyta</taxon>
        <taxon>Magnoliopsida</taxon>
        <taxon>eudicotyledons</taxon>
        <taxon>Gunneridae</taxon>
        <taxon>Pentapetalae</taxon>
        <taxon>Caryophyllales</taxon>
        <taxon>Caryophyllaceae</taxon>
        <taxon>Caryophylleae</taxon>
        <taxon>Saponaria</taxon>
    </lineage>
</organism>
<name>A0AAW1IP10_SAPOF</name>
<dbReference type="Gene3D" id="1.20.190.20">
    <property type="entry name" value="14-3-3 domain"/>
    <property type="match status" value="1"/>
</dbReference>
<gene>
    <name evidence="1" type="ORF">RND81_09G189500</name>
</gene>
<sequence length="118" mass="13155">MLMPYHYLKKSYVKMASLAEKIGRYQDMAMLMSHAVYAGSEELTDDERKLATVAYENVVIFYQAIEGTLSGMNTGEVGSEKAEFFEGYASSLEEKKKSKVPKLLGCKLVSHIGGVKMK</sequence>
<dbReference type="EMBL" id="JBDFQZ010000009">
    <property type="protein sequence ID" value="KAK9691322.1"/>
    <property type="molecule type" value="Genomic_DNA"/>
</dbReference>